<feature type="compositionally biased region" description="Low complexity" evidence="4">
    <location>
        <begin position="214"/>
        <end position="223"/>
    </location>
</feature>
<evidence type="ECO:0000256" key="1">
    <source>
        <dbReference type="ARBA" id="ARBA00022737"/>
    </source>
</evidence>
<dbReference type="GO" id="GO:0010468">
    <property type="term" value="P:regulation of gene expression"/>
    <property type="evidence" value="ECO:0007669"/>
    <property type="project" value="TreeGrafter"/>
</dbReference>
<sequence>MGKQAENIWTATSDGDIDRVKQLVESDKSLVNAKDQNGYTPLHAAASWRHSELLKFLIEQGGNVDITDNDGDTPLHVCEDEACAQLLLDHGANPNIENDEGLTPVDTTLENEATEVTKLICDKLGIPMPDLQASQVIEQPDEAHGEDNEDDVGHAGIRDDSMSESKLENLSNWIMQQVDDNNETDEEALREMVTKYIMQNLRISGGSNADDTVAATVATSTDRVSQDNDSASGLPPASK</sequence>
<dbReference type="SUPFAM" id="SSF48403">
    <property type="entry name" value="Ankyrin repeat"/>
    <property type="match status" value="1"/>
</dbReference>
<keyword evidence="2 3" id="KW-0040">ANK repeat</keyword>
<dbReference type="SMART" id="SM00248">
    <property type="entry name" value="ANK"/>
    <property type="match status" value="2"/>
</dbReference>
<dbReference type="AlphaFoldDB" id="A0A9W8BKH0"/>
<evidence type="ECO:0000313" key="6">
    <source>
        <dbReference type="Proteomes" id="UP001150907"/>
    </source>
</evidence>
<dbReference type="OrthoDB" id="19174at2759"/>
<dbReference type="GO" id="GO:0005634">
    <property type="term" value="C:nucleus"/>
    <property type="evidence" value="ECO:0007669"/>
    <property type="project" value="TreeGrafter"/>
</dbReference>
<evidence type="ECO:0000256" key="2">
    <source>
        <dbReference type="ARBA" id="ARBA00023043"/>
    </source>
</evidence>
<evidence type="ECO:0000313" key="5">
    <source>
        <dbReference type="EMBL" id="KAJ2005033.1"/>
    </source>
</evidence>
<dbReference type="PANTHER" id="PTHR24124">
    <property type="entry name" value="ANKYRIN REPEAT FAMILY A"/>
    <property type="match status" value="1"/>
</dbReference>
<dbReference type="EMBL" id="JANBQF010000122">
    <property type="protein sequence ID" value="KAJ2005033.1"/>
    <property type="molecule type" value="Genomic_DNA"/>
</dbReference>
<dbReference type="Proteomes" id="UP001150907">
    <property type="component" value="Unassembled WGS sequence"/>
</dbReference>
<evidence type="ECO:0000256" key="3">
    <source>
        <dbReference type="PROSITE-ProRule" id="PRU00023"/>
    </source>
</evidence>
<proteinExistence type="predicted"/>
<dbReference type="Gene3D" id="1.25.40.20">
    <property type="entry name" value="Ankyrin repeat-containing domain"/>
    <property type="match status" value="1"/>
</dbReference>
<feature type="compositionally biased region" description="Basic and acidic residues" evidence="4">
    <location>
        <begin position="141"/>
        <end position="164"/>
    </location>
</feature>
<reference evidence="5" key="1">
    <citation type="submission" date="2022-07" db="EMBL/GenBank/DDBJ databases">
        <title>Phylogenomic reconstructions and comparative analyses of Kickxellomycotina fungi.</title>
        <authorList>
            <person name="Reynolds N.K."/>
            <person name="Stajich J.E."/>
            <person name="Barry K."/>
            <person name="Grigoriev I.V."/>
            <person name="Crous P."/>
            <person name="Smith M.E."/>
        </authorList>
    </citation>
    <scope>NUCLEOTIDE SEQUENCE</scope>
    <source>
        <strain evidence="5">IMI 214461</strain>
    </source>
</reference>
<comment type="caution">
    <text evidence="5">The sequence shown here is derived from an EMBL/GenBank/DDBJ whole genome shotgun (WGS) entry which is preliminary data.</text>
</comment>
<feature type="region of interest" description="Disordered" evidence="4">
    <location>
        <begin position="140"/>
        <end position="164"/>
    </location>
</feature>
<name>A0A9W8BKH0_9FUNG</name>
<dbReference type="Pfam" id="PF12796">
    <property type="entry name" value="Ank_2"/>
    <property type="match status" value="1"/>
</dbReference>
<organism evidence="5 6">
    <name type="scientific">Coemansia thaxteri</name>
    <dbReference type="NCBI Taxonomy" id="2663907"/>
    <lineage>
        <taxon>Eukaryota</taxon>
        <taxon>Fungi</taxon>
        <taxon>Fungi incertae sedis</taxon>
        <taxon>Zoopagomycota</taxon>
        <taxon>Kickxellomycotina</taxon>
        <taxon>Kickxellomycetes</taxon>
        <taxon>Kickxellales</taxon>
        <taxon>Kickxellaceae</taxon>
        <taxon>Coemansia</taxon>
    </lineage>
</organism>
<protein>
    <recommendedName>
        <fullName evidence="7">Ankyrin repeat protein</fullName>
    </recommendedName>
</protein>
<dbReference type="PANTHER" id="PTHR24124:SF14">
    <property type="entry name" value="CHROMOSOME UNDETERMINED SCAFFOLD_25, WHOLE GENOME SHOTGUN SEQUENCE"/>
    <property type="match status" value="1"/>
</dbReference>
<evidence type="ECO:0000256" key="4">
    <source>
        <dbReference type="SAM" id="MobiDB-lite"/>
    </source>
</evidence>
<dbReference type="PRINTS" id="PR01415">
    <property type="entry name" value="ANKYRIN"/>
</dbReference>
<dbReference type="InterPro" id="IPR002110">
    <property type="entry name" value="Ankyrin_rpt"/>
</dbReference>
<keyword evidence="6" id="KW-1185">Reference proteome</keyword>
<accession>A0A9W8BKH0</accession>
<evidence type="ECO:0008006" key="7">
    <source>
        <dbReference type="Google" id="ProtNLM"/>
    </source>
</evidence>
<feature type="region of interest" description="Disordered" evidence="4">
    <location>
        <begin position="214"/>
        <end position="239"/>
    </location>
</feature>
<dbReference type="PROSITE" id="PS50088">
    <property type="entry name" value="ANK_REPEAT"/>
    <property type="match status" value="1"/>
</dbReference>
<dbReference type="InterPro" id="IPR036770">
    <property type="entry name" value="Ankyrin_rpt-contain_sf"/>
</dbReference>
<feature type="repeat" description="ANK" evidence="3">
    <location>
        <begin position="37"/>
        <end position="69"/>
    </location>
</feature>
<dbReference type="PROSITE" id="PS50297">
    <property type="entry name" value="ANK_REP_REGION"/>
    <property type="match status" value="1"/>
</dbReference>
<gene>
    <name evidence="5" type="ORF">H4R26_002185</name>
</gene>
<keyword evidence="1" id="KW-0677">Repeat</keyword>